<dbReference type="EMBL" id="CP151501">
    <property type="protein sequence ID" value="WZN58664.1"/>
    <property type="molecule type" value="Genomic_DNA"/>
</dbReference>
<dbReference type="InterPro" id="IPR004827">
    <property type="entry name" value="bZIP"/>
</dbReference>
<dbReference type="Proteomes" id="UP001472866">
    <property type="component" value="Chromosome 01"/>
</dbReference>
<evidence type="ECO:0000313" key="5">
    <source>
        <dbReference type="Proteomes" id="UP001472866"/>
    </source>
</evidence>
<dbReference type="InterPro" id="IPR046347">
    <property type="entry name" value="bZIP_sf"/>
</dbReference>
<feature type="domain" description="BZIP" evidence="3">
    <location>
        <begin position="76"/>
        <end position="122"/>
    </location>
</feature>
<sequence>MCLVNQVENESKRMKLFPYEELPSFAEGRQDQAYLASHMATPLAPAYGNQVKQADANEPFFDPDMRGSEDIHAPSQSAEKRKGNKLAVRRYRQKKKQELKGLLDENAFLKERVRKLEGALEQKLEGDELFSCLRKEDSLKLEKLSTLVATINAMTAAQQPSSAVGQSLGQSGTGSDQTQCKSA</sequence>
<dbReference type="Pfam" id="PF07716">
    <property type="entry name" value="bZIP_2"/>
    <property type="match status" value="1"/>
</dbReference>
<evidence type="ECO:0000259" key="3">
    <source>
        <dbReference type="Pfam" id="PF07716"/>
    </source>
</evidence>
<keyword evidence="1" id="KW-0175">Coiled coil</keyword>
<dbReference type="SUPFAM" id="SSF57959">
    <property type="entry name" value="Leucine zipper domain"/>
    <property type="match status" value="1"/>
</dbReference>
<evidence type="ECO:0000313" key="4">
    <source>
        <dbReference type="EMBL" id="WZN58664.1"/>
    </source>
</evidence>
<dbReference type="Gene3D" id="1.20.5.170">
    <property type="match status" value="1"/>
</dbReference>
<reference evidence="4 5" key="1">
    <citation type="submission" date="2024-03" db="EMBL/GenBank/DDBJ databases">
        <title>Complete genome sequence of the green alga Chloropicon roscoffensis RCC1871.</title>
        <authorList>
            <person name="Lemieux C."/>
            <person name="Pombert J.-F."/>
            <person name="Otis C."/>
            <person name="Turmel M."/>
        </authorList>
    </citation>
    <scope>NUCLEOTIDE SEQUENCE [LARGE SCALE GENOMIC DNA]</scope>
    <source>
        <strain evidence="4 5">RCC1871</strain>
    </source>
</reference>
<proteinExistence type="predicted"/>
<evidence type="ECO:0000256" key="2">
    <source>
        <dbReference type="SAM" id="MobiDB-lite"/>
    </source>
</evidence>
<feature type="region of interest" description="Disordered" evidence="2">
    <location>
        <begin position="156"/>
        <end position="183"/>
    </location>
</feature>
<evidence type="ECO:0000256" key="1">
    <source>
        <dbReference type="SAM" id="Coils"/>
    </source>
</evidence>
<name>A0AAX4NXI8_9CHLO</name>
<gene>
    <name evidence="4" type="ORF">HKI87_01g01880</name>
</gene>
<protein>
    <recommendedName>
        <fullName evidence="3">BZIP domain-containing protein</fullName>
    </recommendedName>
</protein>
<organism evidence="4 5">
    <name type="scientific">Chloropicon roscoffensis</name>
    <dbReference type="NCBI Taxonomy" id="1461544"/>
    <lineage>
        <taxon>Eukaryota</taxon>
        <taxon>Viridiplantae</taxon>
        <taxon>Chlorophyta</taxon>
        <taxon>Chloropicophyceae</taxon>
        <taxon>Chloropicales</taxon>
        <taxon>Chloropicaceae</taxon>
        <taxon>Chloropicon</taxon>
    </lineage>
</organism>
<feature type="coiled-coil region" evidence="1">
    <location>
        <begin position="92"/>
        <end position="119"/>
    </location>
</feature>
<dbReference type="GO" id="GO:0003700">
    <property type="term" value="F:DNA-binding transcription factor activity"/>
    <property type="evidence" value="ECO:0007669"/>
    <property type="project" value="InterPro"/>
</dbReference>
<accession>A0AAX4NXI8</accession>
<dbReference type="AlphaFoldDB" id="A0AAX4NXI8"/>
<keyword evidence="5" id="KW-1185">Reference proteome</keyword>